<dbReference type="EMBL" id="HE573027">
    <property type="protein sequence ID" value="CCC54163.1"/>
    <property type="molecule type" value="Genomic_DNA"/>
</dbReference>
<keyword evidence="7" id="KW-0809">Transit peptide</keyword>
<evidence type="ECO:0000256" key="2">
    <source>
        <dbReference type="ARBA" id="ARBA00022552"/>
    </source>
</evidence>
<feature type="binding site" evidence="11">
    <location>
        <position position="197"/>
    </location>
    <ligand>
        <name>S-adenosyl-L-methionine</name>
        <dbReference type="ChEBI" id="CHEBI:59789"/>
    </ligand>
</feature>
<evidence type="ECO:0000256" key="1">
    <source>
        <dbReference type="ARBA" id="ARBA00004173"/>
    </source>
</evidence>
<gene>
    <name evidence="14" type="ORF">TVY486_1116470</name>
</gene>
<evidence type="ECO:0000313" key="14">
    <source>
        <dbReference type="EMBL" id="CCC54163.1"/>
    </source>
</evidence>
<dbReference type="PANTHER" id="PTHR22808:SF3">
    <property type="entry name" value="5-METHYLCYTOSINE RRNA METHYLTRANSFERASE NSUN4"/>
    <property type="match status" value="1"/>
</dbReference>
<protein>
    <recommendedName>
        <fullName evidence="9">NOL1/NOP2/Sun domain family member 4</fullName>
    </recommendedName>
</protein>
<keyword evidence="5 11" id="KW-0949">S-adenosyl-L-methionine</keyword>
<evidence type="ECO:0000259" key="13">
    <source>
        <dbReference type="PROSITE" id="PS51686"/>
    </source>
</evidence>
<reference evidence="14" key="1">
    <citation type="journal article" date="2012" name="Proc. Natl. Acad. Sci. U.S.A.">
        <title>Antigenic diversity is generated by distinct evolutionary mechanisms in African trypanosome species.</title>
        <authorList>
            <person name="Jackson A.P."/>
            <person name="Berry A."/>
            <person name="Aslett M."/>
            <person name="Allison H.C."/>
            <person name="Burton P."/>
            <person name="Vavrova-Anderson J."/>
            <person name="Brown R."/>
            <person name="Browne H."/>
            <person name="Corton N."/>
            <person name="Hauser H."/>
            <person name="Gamble J."/>
            <person name="Gilderthorp R."/>
            <person name="Marcello L."/>
            <person name="McQuillan J."/>
            <person name="Otto T.D."/>
            <person name="Quail M.A."/>
            <person name="Sanders M.J."/>
            <person name="van Tonder A."/>
            <person name="Ginger M.L."/>
            <person name="Field M.C."/>
            <person name="Barry J.D."/>
            <person name="Hertz-Fowler C."/>
            <person name="Berriman M."/>
        </authorList>
    </citation>
    <scope>NUCLEOTIDE SEQUENCE</scope>
    <source>
        <strain evidence="14">Y486</strain>
    </source>
</reference>
<evidence type="ECO:0000256" key="10">
    <source>
        <dbReference type="ARBA" id="ARBA00049302"/>
    </source>
</evidence>
<evidence type="ECO:0000256" key="5">
    <source>
        <dbReference type="ARBA" id="ARBA00022691"/>
    </source>
</evidence>
<evidence type="ECO:0000256" key="3">
    <source>
        <dbReference type="ARBA" id="ARBA00022603"/>
    </source>
</evidence>
<dbReference type="AlphaFoldDB" id="G0U979"/>
<evidence type="ECO:0000256" key="9">
    <source>
        <dbReference type="ARBA" id="ARBA00042050"/>
    </source>
</evidence>
<dbReference type="SUPFAM" id="SSF53335">
    <property type="entry name" value="S-adenosyl-L-methionine-dependent methyltransferases"/>
    <property type="match status" value="1"/>
</dbReference>
<feature type="domain" description="SAM-dependent MTase RsmB/NOP-type" evidence="13">
    <location>
        <begin position="27"/>
        <end position="314"/>
    </location>
</feature>
<dbReference type="InterPro" id="IPR029063">
    <property type="entry name" value="SAM-dependent_MTases_sf"/>
</dbReference>
<evidence type="ECO:0000256" key="11">
    <source>
        <dbReference type="PROSITE-ProRule" id="PRU01023"/>
    </source>
</evidence>
<proteinExistence type="inferred from homology"/>
<dbReference type="GO" id="GO:0005762">
    <property type="term" value="C:mitochondrial large ribosomal subunit"/>
    <property type="evidence" value="ECO:0007669"/>
    <property type="project" value="TreeGrafter"/>
</dbReference>
<dbReference type="VEuPathDB" id="TriTrypDB:TvY486_1116470"/>
<evidence type="ECO:0000256" key="8">
    <source>
        <dbReference type="ARBA" id="ARBA00023128"/>
    </source>
</evidence>
<keyword evidence="2" id="KW-0698">rRNA processing</keyword>
<dbReference type="GO" id="GO:0008173">
    <property type="term" value="F:RNA methyltransferase activity"/>
    <property type="evidence" value="ECO:0007669"/>
    <property type="project" value="InterPro"/>
</dbReference>
<feature type="region of interest" description="Disordered" evidence="12">
    <location>
        <begin position="317"/>
        <end position="337"/>
    </location>
</feature>
<dbReference type="Pfam" id="PF01189">
    <property type="entry name" value="Methyltr_RsmB-F"/>
    <property type="match status" value="1"/>
</dbReference>
<sequence length="337" mass="37912">MRTRRGRGDRKVNGTAIKSTATLDEFFSRHYGERWPVLRKALCEPAARKAVLWNRFCQLPFEDAMPNARRADPGLLLQIFYPTDGEEFLPQTSDAFSVRAHCPLDYATAVILEHLDVGSFDCVLDMCAGTGGRAVAISQLLSSDASFTVNEQRSDRCARLRRLLKEYVPINYVNVTVTQRNAETWYEPSAYHRVFLDAPCTNERQILQQCRGAPVSAHQWSLKACSDASRAQRSLLLRAIETCRPGGRVLYTTCSLCPVENDDVVCEALRVTRCHAEVLSLQVRIGERTRFGFIILPDRCEGHGPLYCCVIHKVSDKRESSEEDDGASTNDTESDRT</sequence>
<dbReference type="InterPro" id="IPR049560">
    <property type="entry name" value="MeTrfase_RsmB-F_NOP2_cat"/>
</dbReference>
<comment type="similarity">
    <text evidence="11">Belongs to the class I-like SAM-binding methyltransferase superfamily. RsmB/NOP family.</text>
</comment>
<dbReference type="GO" id="GO:0031167">
    <property type="term" value="P:rRNA methylation"/>
    <property type="evidence" value="ECO:0007669"/>
    <property type="project" value="TreeGrafter"/>
</dbReference>
<feature type="active site" description="Nucleophile" evidence="11">
    <location>
        <position position="254"/>
    </location>
</feature>
<keyword evidence="3 11" id="KW-0489">Methyltransferase</keyword>
<dbReference type="OMA" id="YFHCNEY"/>
<dbReference type="InterPro" id="IPR023267">
    <property type="entry name" value="RCMT"/>
</dbReference>
<dbReference type="Gene3D" id="3.40.50.150">
    <property type="entry name" value="Vaccinia Virus protein VP39"/>
    <property type="match status" value="1"/>
</dbReference>
<organism evidence="14">
    <name type="scientific">Trypanosoma vivax (strain Y486)</name>
    <dbReference type="NCBI Taxonomy" id="1055687"/>
    <lineage>
        <taxon>Eukaryota</taxon>
        <taxon>Discoba</taxon>
        <taxon>Euglenozoa</taxon>
        <taxon>Kinetoplastea</taxon>
        <taxon>Metakinetoplastina</taxon>
        <taxon>Trypanosomatida</taxon>
        <taxon>Trypanosomatidae</taxon>
        <taxon>Trypanosoma</taxon>
        <taxon>Duttonella</taxon>
    </lineage>
</organism>
<comment type="catalytic activity">
    <reaction evidence="10">
        <text>a cytidine in rRNA + S-adenosyl-L-methionine = a 5-methylcytidine in rRNA + S-adenosyl-L-homocysteine + H(+)</text>
        <dbReference type="Rhea" id="RHEA:61484"/>
        <dbReference type="Rhea" id="RHEA-COMP:15836"/>
        <dbReference type="Rhea" id="RHEA-COMP:15837"/>
        <dbReference type="ChEBI" id="CHEBI:15378"/>
        <dbReference type="ChEBI" id="CHEBI:57856"/>
        <dbReference type="ChEBI" id="CHEBI:59789"/>
        <dbReference type="ChEBI" id="CHEBI:74483"/>
        <dbReference type="ChEBI" id="CHEBI:82748"/>
    </reaction>
</comment>
<dbReference type="PROSITE" id="PS51686">
    <property type="entry name" value="SAM_MT_RSMB_NOP"/>
    <property type="match status" value="1"/>
</dbReference>
<keyword evidence="4 11" id="KW-0808">Transferase</keyword>
<dbReference type="InterPro" id="IPR001678">
    <property type="entry name" value="MeTrfase_RsmB-F_NOP2_dom"/>
</dbReference>
<dbReference type="PRINTS" id="PR02008">
    <property type="entry name" value="RCMTFAMILY"/>
</dbReference>
<dbReference type="CDD" id="cd02440">
    <property type="entry name" value="AdoMet_MTases"/>
    <property type="match status" value="1"/>
</dbReference>
<keyword evidence="8" id="KW-0496">Mitochondrion</keyword>
<evidence type="ECO:0000256" key="6">
    <source>
        <dbReference type="ARBA" id="ARBA00022884"/>
    </source>
</evidence>
<evidence type="ECO:0000256" key="12">
    <source>
        <dbReference type="SAM" id="MobiDB-lite"/>
    </source>
</evidence>
<comment type="caution">
    <text evidence="11">Lacks conserved residue(s) required for the propagation of feature annotation.</text>
</comment>
<keyword evidence="6 11" id="KW-0694">RNA-binding</keyword>
<evidence type="ECO:0000256" key="7">
    <source>
        <dbReference type="ARBA" id="ARBA00022946"/>
    </source>
</evidence>
<evidence type="ECO:0000256" key="4">
    <source>
        <dbReference type="ARBA" id="ARBA00022679"/>
    </source>
</evidence>
<dbReference type="GO" id="GO:0003723">
    <property type="term" value="F:RNA binding"/>
    <property type="evidence" value="ECO:0007669"/>
    <property type="project" value="UniProtKB-UniRule"/>
</dbReference>
<accession>G0U979</accession>
<comment type="subcellular location">
    <subcellularLocation>
        <location evidence="1">Mitochondrion</location>
    </subcellularLocation>
</comment>
<feature type="binding site" evidence="11">
    <location>
        <position position="151"/>
    </location>
    <ligand>
        <name>S-adenosyl-L-methionine</name>
        <dbReference type="ChEBI" id="CHEBI:59789"/>
    </ligand>
</feature>
<name>G0U979_TRYVY</name>
<dbReference type="PANTHER" id="PTHR22808">
    <property type="entry name" value="NCL1 YEAST -RELATED NOL1/NOP2/FMU SUN DOMAIN-CONTAINING"/>
    <property type="match status" value="1"/>
</dbReference>